<dbReference type="PANTHER" id="PTHR14969:SF59">
    <property type="entry name" value="DOLICHYLDIPHOSPHATASE"/>
    <property type="match status" value="1"/>
</dbReference>
<evidence type="ECO:0000256" key="5">
    <source>
        <dbReference type="ARBA" id="ARBA00023136"/>
    </source>
</evidence>
<keyword evidence="5 6" id="KW-0472">Membrane</keyword>
<dbReference type="InterPro" id="IPR039667">
    <property type="entry name" value="Dolichyldiphosphatase_PAP2"/>
</dbReference>
<evidence type="ECO:0000256" key="4">
    <source>
        <dbReference type="ARBA" id="ARBA00022989"/>
    </source>
</evidence>
<dbReference type="AlphaFoldDB" id="A0A9W7DE43"/>
<evidence type="ECO:0000259" key="7">
    <source>
        <dbReference type="SMART" id="SM00014"/>
    </source>
</evidence>
<dbReference type="InterPro" id="IPR000326">
    <property type="entry name" value="PAP2/HPO"/>
</dbReference>
<feature type="transmembrane region" description="Helical" evidence="6">
    <location>
        <begin position="175"/>
        <end position="196"/>
    </location>
</feature>
<organism evidence="8 9">
    <name type="scientific">Ambrosiozyma monospora</name>
    <name type="common">Yeast</name>
    <name type="synonym">Endomycopsis monosporus</name>
    <dbReference type="NCBI Taxonomy" id="43982"/>
    <lineage>
        <taxon>Eukaryota</taxon>
        <taxon>Fungi</taxon>
        <taxon>Dikarya</taxon>
        <taxon>Ascomycota</taxon>
        <taxon>Saccharomycotina</taxon>
        <taxon>Pichiomycetes</taxon>
        <taxon>Pichiales</taxon>
        <taxon>Pichiaceae</taxon>
        <taxon>Ambrosiozyma</taxon>
    </lineage>
</organism>
<evidence type="ECO:0000256" key="3">
    <source>
        <dbReference type="ARBA" id="ARBA00022801"/>
    </source>
</evidence>
<evidence type="ECO:0000256" key="6">
    <source>
        <dbReference type="SAM" id="Phobius"/>
    </source>
</evidence>
<evidence type="ECO:0000313" key="9">
    <source>
        <dbReference type="Proteomes" id="UP001165063"/>
    </source>
</evidence>
<evidence type="ECO:0000313" key="8">
    <source>
        <dbReference type="EMBL" id="GMG20132.1"/>
    </source>
</evidence>
<comment type="caution">
    <text evidence="8">The sequence shown here is derived from an EMBL/GenBank/DDBJ whole genome shotgun (WGS) entry which is preliminary data.</text>
</comment>
<proteinExistence type="predicted"/>
<evidence type="ECO:0000256" key="2">
    <source>
        <dbReference type="ARBA" id="ARBA00022692"/>
    </source>
</evidence>
<gene>
    <name evidence="8" type="ORF">Amon01_000099800</name>
</gene>
<feature type="transmembrane region" description="Helical" evidence="6">
    <location>
        <begin position="145"/>
        <end position="163"/>
    </location>
</feature>
<feature type="domain" description="Phosphatidic acid phosphatase type 2/haloperoxidase" evidence="7">
    <location>
        <begin position="72"/>
        <end position="190"/>
    </location>
</feature>
<protein>
    <submittedName>
        <fullName evidence="8">Unnamed protein product</fullName>
    </submittedName>
</protein>
<dbReference type="SUPFAM" id="SSF48317">
    <property type="entry name" value="Acid phosphatase/Vanadium-dependent haloperoxidase"/>
    <property type="match status" value="1"/>
</dbReference>
<dbReference type="GO" id="GO:0016020">
    <property type="term" value="C:membrane"/>
    <property type="evidence" value="ECO:0007669"/>
    <property type="project" value="UniProtKB-SubCell"/>
</dbReference>
<dbReference type="EMBL" id="BSXU01000289">
    <property type="protein sequence ID" value="GMG20132.1"/>
    <property type="molecule type" value="Genomic_DNA"/>
</dbReference>
<keyword evidence="9" id="KW-1185">Reference proteome</keyword>
<dbReference type="Pfam" id="PF01569">
    <property type="entry name" value="PAP2"/>
    <property type="match status" value="1"/>
</dbReference>
<reference evidence="8" key="1">
    <citation type="submission" date="2023-04" db="EMBL/GenBank/DDBJ databases">
        <title>Ambrosiozyma monospora NBRC 1965.</title>
        <authorList>
            <person name="Ichikawa N."/>
            <person name="Sato H."/>
            <person name="Tonouchi N."/>
        </authorList>
    </citation>
    <scope>NUCLEOTIDE SEQUENCE</scope>
    <source>
        <strain evidence="8">NBRC 1965</strain>
    </source>
</reference>
<dbReference type="InterPro" id="IPR036938">
    <property type="entry name" value="PAP2/HPO_sf"/>
</dbReference>
<keyword evidence="3" id="KW-0378">Hydrolase</keyword>
<sequence>MDSRVKTGSGGLTITLCSLANQRPSRARGQPPGRGQQAAGIDRCAHSSTKPTNFTSTLFLFSWFVTTREIEPCFMALGQTINDIISIIFKKIVKFERPTVGQIFKTDGGLVYGMPSSHSQFVAFFTTYIVLKLCLQWPHRLSPCALAGSIALALVGFALVVYSRLYFQYHTVAQCIVGCLLGLFLGSGYFLAVSLARDIGLVDWLLNWSIAECFSMKDSFNSQHYPTLEKERQNWIDQK</sequence>
<dbReference type="GO" id="GO:0006629">
    <property type="term" value="P:lipid metabolic process"/>
    <property type="evidence" value="ECO:0007669"/>
    <property type="project" value="UniProtKB-ARBA"/>
</dbReference>
<accession>A0A9W7DE43</accession>
<dbReference type="SMART" id="SM00014">
    <property type="entry name" value="acidPPc"/>
    <property type="match status" value="1"/>
</dbReference>
<name>A0A9W7DE43_AMBMO</name>
<dbReference type="Gene3D" id="1.20.144.10">
    <property type="entry name" value="Phosphatidic acid phosphatase type 2/haloperoxidase"/>
    <property type="match status" value="1"/>
</dbReference>
<comment type="subcellular location">
    <subcellularLocation>
        <location evidence="1">Membrane</location>
        <topology evidence="1">Multi-pass membrane protein</topology>
    </subcellularLocation>
</comment>
<dbReference type="OrthoDB" id="302705at2759"/>
<keyword evidence="4 6" id="KW-1133">Transmembrane helix</keyword>
<evidence type="ECO:0000256" key="1">
    <source>
        <dbReference type="ARBA" id="ARBA00004141"/>
    </source>
</evidence>
<dbReference type="PANTHER" id="PTHR14969">
    <property type="entry name" value="SPHINGOSINE-1-PHOSPHATE PHOSPHOHYDROLASE"/>
    <property type="match status" value="1"/>
</dbReference>
<keyword evidence="2 6" id="KW-0812">Transmembrane</keyword>
<dbReference type="Proteomes" id="UP001165063">
    <property type="component" value="Unassembled WGS sequence"/>
</dbReference>
<dbReference type="CDD" id="cd03382">
    <property type="entry name" value="PAP2_dolichyldiphosphatase"/>
    <property type="match status" value="1"/>
</dbReference>
<dbReference type="GO" id="GO:0042392">
    <property type="term" value="F:sphingosine-1-phosphate phosphatase activity"/>
    <property type="evidence" value="ECO:0007669"/>
    <property type="project" value="TreeGrafter"/>
</dbReference>